<accession>A0A258D8S6</accession>
<gene>
    <name evidence="2" type="ORF">B7Z12_09280</name>
</gene>
<comment type="caution">
    <text evidence="2">The sequence shown here is derived from an EMBL/GenBank/DDBJ whole genome shotgun (WGS) entry which is preliminary data.</text>
</comment>
<evidence type="ECO:0000256" key="1">
    <source>
        <dbReference type="SAM" id="Phobius"/>
    </source>
</evidence>
<sequence>MGSNDDEDASTPRRWGEPIGWVGCLLAAVMPTAVLSTVVQALERSVFPAFTPLLFIGLFTMLVLIVRPWTMR</sequence>
<name>A0A258D8S6_CAUVI</name>
<proteinExistence type="predicted"/>
<organism evidence="2 3">
    <name type="scientific">Caulobacter vibrioides</name>
    <name type="common">Caulobacter crescentus</name>
    <dbReference type="NCBI Taxonomy" id="155892"/>
    <lineage>
        <taxon>Bacteria</taxon>
        <taxon>Pseudomonadati</taxon>
        <taxon>Pseudomonadota</taxon>
        <taxon>Alphaproteobacteria</taxon>
        <taxon>Caulobacterales</taxon>
        <taxon>Caulobacteraceae</taxon>
        <taxon>Caulobacter</taxon>
    </lineage>
</organism>
<evidence type="ECO:0000313" key="3">
    <source>
        <dbReference type="Proteomes" id="UP000215616"/>
    </source>
</evidence>
<protein>
    <submittedName>
        <fullName evidence="2">Uncharacterized protein</fullName>
    </submittedName>
</protein>
<dbReference type="Proteomes" id="UP000215616">
    <property type="component" value="Unassembled WGS sequence"/>
</dbReference>
<keyword evidence="1" id="KW-1133">Transmembrane helix</keyword>
<reference evidence="2 3" key="1">
    <citation type="submission" date="2017-03" db="EMBL/GenBank/DDBJ databases">
        <title>Lifting the veil on microbial sulfur biogeochemistry in mining wastewaters.</title>
        <authorList>
            <person name="Kantor R.S."/>
            <person name="Colenbrander Nelson T."/>
            <person name="Marshall S."/>
            <person name="Bennett D."/>
            <person name="Apte S."/>
            <person name="Camacho D."/>
            <person name="Thomas B.C."/>
            <person name="Warren L.A."/>
            <person name="Banfield J.F."/>
        </authorList>
    </citation>
    <scope>NUCLEOTIDE SEQUENCE [LARGE SCALE GENOMIC DNA]</scope>
    <source>
        <strain evidence="2">32-67-7</strain>
    </source>
</reference>
<dbReference type="AlphaFoldDB" id="A0A258D8S6"/>
<keyword evidence="1" id="KW-0472">Membrane</keyword>
<feature type="transmembrane region" description="Helical" evidence="1">
    <location>
        <begin position="20"/>
        <end position="39"/>
    </location>
</feature>
<evidence type="ECO:0000313" key="2">
    <source>
        <dbReference type="EMBL" id="OYX03713.1"/>
    </source>
</evidence>
<keyword evidence="1" id="KW-0812">Transmembrane</keyword>
<dbReference type="EMBL" id="NCDQ01000126">
    <property type="protein sequence ID" value="OYX03713.1"/>
    <property type="molecule type" value="Genomic_DNA"/>
</dbReference>
<feature type="transmembrane region" description="Helical" evidence="1">
    <location>
        <begin position="46"/>
        <end position="66"/>
    </location>
</feature>